<evidence type="ECO:0000313" key="4">
    <source>
        <dbReference type="EMBL" id="WAL60724.1"/>
    </source>
</evidence>
<gene>
    <name evidence="4" type="ORF">OXH18_01630</name>
</gene>
<organism evidence="4 5">
    <name type="scientific">Thermocoleostomius sinensis A174</name>
    <dbReference type="NCBI Taxonomy" id="2016057"/>
    <lineage>
        <taxon>Bacteria</taxon>
        <taxon>Bacillati</taxon>
        <taxon>Cyanobacteriota</taxon>
        <taxon>Cyanophyceae</taxon>
        <taxon>Oculatellales</taxon>
        <taxon>Oculatellaceae</taxon>
        <taxon>Thermocoleostomius</taxon>
    </lineage>
</organism>
<dbReference type="AlphaFoldDB" id="A0A9E9C7U5"/>
<feature type="domain" description="Response regulatory" evidence="3">
    <location>
        <begin position="28"/>
        <end position="144"/>
    </location>
</feature>
<sequence length="150" mass="16565">MALSTADSMNPIFSLGVNQQPQTIKQPLVLAVDDDDDNLLLLSYALETFGCKFISRSDSQTALDVARTYQPDLILLDILMPHVDGMEVVQHLKQDLSTCNIPVIAVTALARAEDRQTILQAGFTDYLSKPYMLEDLEALIQRHTGVCPTS</sequence>
<dbReference type="InterPro" id="IPR001789">
    <property type="entry name" value="Sig_transdc_resp-reg_receiver"/>
</dbReference>
<evidence type="ECO:0000256" key="1">
    <source>
        <dbReference type="ARBA" id="ARBA00022553"/>
    </source>
</evidence>
<name>A0A9E9C7U5_9CYAN</name>
<dbReference type="Proteomes" id="UP001163152">
    <property type="component" value="Chromosome"/>
</dbReference>
<dbReference type="PANTHER" id="PTHR44591:SF3">
    <property type="entry name" value="RESPONSE REGULATORY DOMAIN-CONTAINING PROTEIN"/>
    <property type="match status" value="1"/>
</dbReference>
<dbReference type="GO" id="GO:0000160">
    <property type="term" value="P:phosphorelay signal transduction system"/>
    <property type="evidence" value="ECO:0007669"/>
    <property type="project" value="InterPro"/>
</dbReference>
<proteinExistence type="predicted"/>
<dbReference type="InterPro" id="IPR050595">
    <property type="entry name" value="Bact_response_regulator"/>
</dbReference>
<evidence type="ECO:0000313" key="5">
    <source>
        <dbReference type="Proteomes" id="UP001163152"/>
    </source>
</evidence>
<dbReference type="Gene3D" id="3.40.50.2300">
    <property type="match status" value="1"/>
</dbReference>
<dbReference type="InterPro" id="IPR011006">
    <property type="entry name" value="CheY-like_superfamily"/>
</dbReference>
<evidence type="ECO:0000256" key="2">
    <source>
        <dbReference type="PROSITE-ProRule" id="PRU00169"/>
    </source>
</evidence>
<dbReference type="PANTHER" id="PTHR44591">
    <property type="entry name" value="STRESS RESPONSE REGULATOR PROTEIN 1"/>
    <property type="match status" value="1"/>
</dbReference>
<dbReference type="PROSITE" id="PS50110">
    <property type="entry name" value="RESPONSE_REGULATORY"/>
    <property type="match status" value="1"/>
</dbReference>
<dbReference type="KEGG" id="tsin:OXH18_01630"/>
<evidence type="ECO:0000259" key="3">
    <source>
        <dbReference type="PROSITE" id="PS50110"/>
    </source>
</evidence>
<dbReference type="Pfam" id="PF00072">
    <property type="entry name" value="Response_reg"/>
    <property type="match status" value="1"/>
</dbReference>
<dbReference type="RefSeq" id="WP_268610684.1">
    <property type="nucleotide sequence ID" value="NZ_CP113797.1"/>
</dbReference>
<dbReference type="SMART" id="SM00448">
    <property type="entry name" value="REC"/>
    <property type="match status" value="1"/>
</dbReference>
<dbReference type="SUPFAM" id="SSF52172">
    <property type="entry name" value="CheY-like"/>
    <property type="match status" value="1"/>
</dbReference>
<protein>
    <submittedName>
        <fullName evidence="4">Response regulator</fullName>
    </submittedName>
</protein>
<dbReference type="EMBL" id="CP113797">
    <property type="protein sequence ID" value="WAL60724.1"/>
    <property type="molecule type" value="Genomic_DNA"/>
</dbReference>
<reference evidence="4" key="1">
    <citation type="submission" date="2022-12" db="EMBL/GenBank/DDBJ databases">
        <title>Polyphasic identification of a Novel Hot-Spring Cyanobacterium Ocullathermofonsia sinensis gen nov. sp. nov. and Genomic Insights on its Adaptations to the Thermal Habitat.</title>
        <authorList>
            <person name="Daroch M."/>
            <person name="Tang J."/>
            <person name="Jiang Y."/>
        </authorList>
    </citation>
    <scope>NUCLEOTIDE SEQUENCE</scope>
    <source>
        <strain evidence="4">PKUAC-SCTA174</strain>
    </source>
</reference>
<feature type="modified residue" description="4-aspartylphosphate" evidence="2">
    <location>
        <position position="77"/>
    </location>
</feature>
<keyword evidence="5" id="KW-1185">Reference proteome</keyword>
<keyword evidence="1 2" id="KW-0597">Phosphoprotein</keyword>
<accession>A0A9E9C7U5</accession>